<dbReference type="InterPro" id="IPR041380">
    <property type="entry name" value="Acetyltransf_17"/>
</dbReference>
<evidence type="ECO:0000259" key="5">
    <source>
        <dbReference type="PROSITE" id="PS51186"/>
    </source>
</evidence>
<reference evidence="6 7" key="1">
    <citation type="submission" date="2019-06" db="EMBL/GenBank/DDBJ databases">
        <title>Sequencing the genomes of 1000 actinobacteria strains.</title>
        <authorList>
            <person name="Klenk H.-P."/>
        </authorList>
    </citation>
    <scope>NUCLEOTIDE SEQUENCE [LARGE SCALE GENOMIC DNA]</scope>
    <source>
        <strain evidence="6 7">DSM 45679</strain>
    </source>
</reference>
<proteinExistence type="inferred from homology"/>
<dbReference type="RefSeq" id="WP_142000903.1">
    <property type="nucleotide sequence ID" value="NZ_VFML01000001.1"/>
</dbReference>
<keyword evidence="3 4" id="KW-0012">Acyltransferase</keyword>
<evidence type="ECO:0000313" key="7">
    <source>
        <dbReference type="Proteomes" id="UP000320876"/>
    </source>
</evidence>
<feature type="active site" description="Proton acceptor; via carboxylate" evidence="4">
    <location>
        <position position="407"/>
    </location>
</feature>
<dbReference type="HAMAP" id="MF_01812">
    <property type="entry name" value="Eis"/>
    <property type="match status" value="1"/>
</dbReference>
<dbReference type="PROSITE" id="PS51186">
    <property type="entry name" value="GNAT"/>
    <property type="match status" value="1"/>
</dbReference>
<feature type="binding site" evidence="4">
    <location>
        <begin position="82"/>
        <end position="84"/>
    </location>
    <ligand>
        <name>acetyl-CoA</name>
        <dbReference type="ChEBI" id="CHEBI:57288"/>
    </ligand>
</feature>
<comment type="similarity">
    <text evidence="1 4">Belongs to the acetyltransferase Eis family.</text>
</comment>
<dbReference type="Gene3D" id="3.40.630.30">
    <property type="match status" value="2"/>
</dbReference>
<evidence type="ECO:0000256" key="2">
    <source>
        <dbReference type="ARBA" id="ARBA00022679"/>
    </source>
</evidence>
<evidence type="ECO:0000256" key="1">
    <source>
        <dbReference type="ARBA" id="ARBA00009213"/>
    </source>
</evidence>
<dbReference type="InterPro" id="IPR016181">
    <property type="entry name" value="Acyl_CoA_acyltransferase"/>
</dbReference>
<feature type="active site" description="Proton donor" evidence="4">
    <location>
        <position position="124"/>
    </location>
</feature>
<dbReference type="PANTHER" id="PTHR37817:SF1">
    <property type="entry name" value="N-ACETYLTRANSFERASE EIS"/>
    <property type="match status" value="1"/>
</dbReference>
<dbReference type="AlphaFoldDB" id="A0A542DQY1"/>
<dbReference type="SUPFAM" id="SSF55718">
    <property type="entry name" value="SCP-like"/>
    <property type="match status" value="1"/>
</dbReference>
<dbReference type="InterPro" id="IPR051554">
    <property type="entry name" value="Acetyltransferase_Eis"/>
</dbReference>
<gene>
    <name evidence="6" type="ORF">FB471_5193</name>
</gene>
<dbReference type="GO" id="GO:0034069">
    <property type="term" value="F:aminoglycoside N-acetyltransferase activity"/>
    <property type="evidence" value="ECO:0007669"/>
    <property type="project" value="TreeGrafter"/>
</dbReference>
<dbReference type="CDD" id="cd04301">
    <property type="entry name" value="NAT_SF"/>
    <property type="match status" value="1"/>
</dbReference>
<dbReference type="InterPro" id="IPR022902">
    <property type="entry name" value="NAcTrfase_Eis"/>
</dbReference>
<accession>A0A542DQY1</accession>
<comment type="subunit">
    <text evidence="4">Homohexamer; trimer of dimers.</text>
</comment>
<keyword evidence="7" id="KW-1185">Reference proteome</keyword>
<keyword evidence="2 4" id="KW-0808">Transferase</keyword>
<dbReference type="Proteomes" id="UP000320876">
    <property type="component" value="Unassembled WGS sequence"/>
</dbReference>
<dbReference type="InterPro" id="IPR025559">
    <property type="entry name" value="Eis_dom"/>
</dbReference>
<dbReference type="SUPFAM" id="SSF55729">
    <property type="entry name" value="Acyl-CoA N-acyltransferases (Nat)"/>
    <property type="match status" value="1"/>
</dbReference>
<dbReference type="PANTHER" id="PTHR37817">
    <property type="entry name" value="N-ACETYLTRANSFERASE EIS"/>
    <property type="match status" value="1"/>
</dbReference>
<dbReference type="Pfam" id="PF13527">
    <property type="entry name" value="Acetyltransf_9"/>
    <property type="match status" value="1"/>
</dbReference>
<protein>
    <submittedName>
        <fullName evidence="6">Putative acetyltransferase</fullName>
    </submittedName>
</protein>
<evidence type="ECO:0000256" key="4">
    <source>
        <dbReference type="HAMAP-Rule" id="MF_01812"/>
    </source>
</evidence>
<sequence>MTDPYPLRPITDGEFAAWARMIADTYGIDRTEAEIANQRAATELERTVAAFDGDAPVGGASLYRRLLTVPGAVLPVAGVATVGVTPTHRRRGILTSMMRRQLTDLHEQGAEPVAALRPAEAPIYGRYGYGPATRGNQFRCDKSAMSFRPGVDFGEGSIRLLDAERARPVLERVYDEVRTLMVGWPDRQDAHWNVRLFDEPEARDGASGFRFAVHREPDGRATGYALYRHHEGTVRVEELAAVSRTAYAALWRYLAGIDLAGWIEYEGAPDEPLPHLLTDPRAARSCPVDRIWVRLVDVERALAGRRYSVPLEVVLAVRDAFCPWNTGRYRLRAEGEEVSCERAQAAADLELTSTELGAAYLGGTSLASLGAAGLVRERRPGTLARASIAFRHDREPFYPGGWAFPLY</sequence>
<dbReference type="GO" id="GO:0030649">
    <property type="term" value="P:aminoglycoside antibiotic catabolic process"/>
    <property type="evidence" value="ECO:0007669"/>
    <property type="project" value="TreeGrafter"/>
</dbReference>
<name>A0A542DQY1_AMYCI</name>
<dbReference type="Pfam" id="PF17668">
    <property type="entry name" value="Acetyltransf_17"/>
    <property type="match status" value="1"/>
</dbReference>
<dbReference type="EMBL" id="VFML01000001">
    <property type="protein sequence ID" value="TQJ05365.1"/>
    <property type="molecule type" value="Genomic_DNA"/>
</dbReference>
<dbReference type="NCBIfam" id="NF002367">
    <property type="entry name" value="PRK01346.1-4"/>
    <property type="match status" value="1"/>
</dbReference>
<dbReference type="InterPro" id="IPR036527">
    <property type="entry name" value="SCP2_sterol-bd_dom_sf"/>
</dbReference>
<organism evidence="6 7">
    <name type="scientific">Amycolatopsis cihanbeyliensis</name>
    <dbReference type="NCBI Taxonomy" id="1128664"/>
    <lineage>
        <taxon>Bacteria</taxon>
        <taxon>Bacillati</taxon>
        <taxon>Actinomycetota</taxon>
        <taxon>Actinomycetes</taxon>
        <taxon>Pseudonocardiales</taxon>
        <taxon>Pseudonocardiaceae</taxon>
        <taxon>Amycolatopsis</taxon>
    </lineage>
</organism>
<feature type="binding site" evidence="4">
    <location>
        <begin position="90"/>
        <end position="95"/>
    </location>
    <ligand>
        <name>acetyl-CoA</name>
        <dbReference type="ChEBI" id="CHEBI:57288"/>
    </ligand>
</feature>
<feature type="domain" description="N-acetyltransferase" evidence="5">
    <location>
        <begin position="5"/>
        <end position="152"/>
    </location>
</feature>
<dbReference type="OrthoDB" id="8399956at2"/>
<evidence type="ECO:0000256" key="3">
    <source>
        <dbReference type="ARBA" id="ARBA00023315"/>
    </source>
</evidence>
<dbReference type="Gene3D" id="3.30.1050.10">
    <property type="entry name" value="SCP2 sterol-binding domain"/>
    <property type="match status" value="1"/>
</dbReference>
<dbReference type="InterPro" id="IPR000182">
    <property type="entry name" value="GNAT_dom"/>
</dbReference>
<dbReference type="Pfam" id="PF13530">
    <property type="entry name" value="SCP2_2"/>
    <property type="match status" value="1"/>
</dbReference>
<comment type="caution">
    <text evidence="6">The sequence shown here is derived from an EMBL/GenBank/DDBJ whole genome shotgun (WGS) entry which is preliminary data.</text>
</comment>
<comment type="caution">
    <text evidence="4">Lacks conserved residue(s) required for the propagation of feature annotation.</text>
</comment>
<evidence type="ECO:0000313" key="6">
    <source>
        <dbReference type="EMBL" id="TQJ05365.1"/>
    </source>
</evidence>